<feature type="transmembrane region" description="Helical" evidence="1">
    <location>
        <begin position="36"/>
        <end position="55"/>
    </location>
</feature>
<accession>A0A076G9B7</accession>
<dbReference type="KEGG" id="vg:23680251"/>
<dbReference type="RefSeq" id="YP_009125463.1">
    <property type="nucleotide sequence ID" value="NC_026597.1"/>
</dbReference>
<gene>
    <name evidence="2" type="primary">84</name>
    <name evidence="2" type="ORF">PBI_SPARKY_84</name>
</gene>
<proteinExistence type="predicted"/>
<evidence type="ECO:0000313" key="3">
    <source>
        <dbReference type="Proteomes" id="UP000028659"/>
    </source>
</evidence>
<reference evidence="2 3" key="1">
    <citation type="submission" date="2014-07" db="EMBL/GenBank/DDBJ databases">
        <authorList>
            <person name="Simmons-Yager K."/>
            <person name="Taylor B.J."/>
            <person name="Thorniley A.J."/>
            <person name="Dasenko M.A."/>
            <person name="Denver D.R."/>
            <person name="Garcia-Ruiz H."/>
            <person name="Hoyer J.S."/>
            <person name="Jogdeo S."/>
            <person name="Sullivan C.M."/>
            <person name="Peterson M.R."/>
            <person name="Rowley E.R."/>
            <person name="Schnitzler C.E."/>
            <person name="Vining K.J."/>
            <person name="Almabruk K.H."/>
            <person name="Banawas S."/>
            <person name="Beatty C."/>
            <person name="Bullock C.J."/>
            <person name="Cappellazzi J.E."/>
            <person name="Chagani S.E."/>
            <person name="Chatterjee P."/>
            <person name="Cram E.D."/>
            <person name="Elorriaga M.E.S.T.E.F.A."/>
            <person name="Esser M."/>
            <person name="Fellows E.J."/>
            <person name="Garcia G.R."/>
            <person name="Gullaba J.M."/>
            <person name="Kinsley M.A."/>
            <person name="Luo F."/>
            <person name="Mcginnis M."/>
            <person name="Paquette C.E."/>
            <person name="Reddekopp R.L."/>
            <person name="Rosen K.L."/>
            <person name="Sahlfeld L.M."/>
            <person name="Vondras A.M."/>
            <person name="Wang J.X."/>
            <person name="Weiss E.S."/>
            <person name="Wernick R."/>
            <person name="Abuelizz H.A."/>
            <person name="Amaro Y."/>
            <person name="Archer C.L."/>
            <person name="Basu A."/>
            <person name="Bellinger M.R."/>
            <person name="Johnson S.F."/>
            <person name="Kitchen S.A."/>
            <person name="Li M."/>
            <person name="Morey-Castro K.E."/>
            <person name="Lavalleur H.J."/>
            <person name="Rangel L.J."/>
            <person name="Ree J.F."/>
            <person name="Shay S.D."/>
            <person name="Sheng Y."/>
            <person name="Smyth J.C."/>
            <person name="Stamm E.A."/>
            <person name="Taylor C.R."/>
            <person name="Vining O.B."/>
            <person name="Wanzeck K.M."/>
            <person name="Watson G."/>
            <person name="Bruck A.J."/>
            <person name="Anders K.R."/>
            <person name="Braun M.A."/>
            <person name="Delesalle V.A."/>
            <person name="Hughes L.E."/>
            <person name="Ware V.C."/>
            <person name="Bradley K.W."/>
            <person name="Barker L.P."/>
            <person name="Asai D.J."/>
            <person name="Bowman C.A."/>
            <person name="Russell D.A."/>
            <person name="Pope W.H."/>
            <person name="Jacobs-Sera D."/>
            <person name="Hendrix R.W."/>
            <person name="Hatfull G.F."/>
        </authorList>
    </citation>
    <scope>NUCLEOTIDE SEQUENCE [LARGE SCALE GENOMIC DNA]</scope>
</reference>
<keyword evidence="1" id="KW-0812">Transmembrane</keyword>
<name>A0A076G9B7_9CAUD</name>
<keyword evidence="1" id="KW-0472">Membrane</keyword>
<organism evidence="2 3">
    <name type="scientific">Mycobacterium phage Sparky</name>
    <dbReference type="NCBI Taxonomy" id="1527493"/>
    <lineage>
        <taxon>Viruses</taxon>
        <taxon>Duplodnaviria</taxon>
        <taxon>Heunggongvirae</taxon>
        <taxon>Uroviricota</taxon>
        <taxon>Caudoviricetes</taxon>
        <taxon>Sparkyvirus</taxon>
        <taxon>Sparkyvirus sparky</taxon>
    </lineage>
</organism>
<keyword evidence="1" id="KW-1133">Transmembrane helix</keyword>
<evidence type="ECO:0000313" key="2">
    <source>
        <dbReference type="EMBL" id="AII28228.1"/>
    </source>
</evidence>
<dbReference type="GeneID" id="23680251"/>
<feature type="transmembrane region" description="Helical" evidence="1">
    <location>
        <begin position="61"/>
        <end position="82"/>
    </location>
</feature>
<protein>
    <submittedName>
        <fullName evidence="2">Uncharacterized protein</fullName>
    </submittedName>
</protein>
<dbReference type="EMBL" id="KM083128">
    <property type="protein sequence ID" value="AII28228.1"/>
    <property type="molecule type" value="Genomic_DNA"/>
</dbReference>
<sequence>MTPDEIEEFDKQAREAAAAYARRLAADANRMHDRRVGAVTGIVLTPLCVIAAALAAYDRLWWFTVFFILGALVICICSAGMVQGWDYEQENDES</sequence>
<evidence type="ECO:0000256" key="1">
    <source>
        <dbReference type="SAM" id="Phobius"/>
    </source>
</evidence>
<dbReference type="Proteomes" id="UP000028659">
    <property type="component" value="Genome"/>
</dbReference>
<keyword evidence="3" id="KW-1185">Reference proteome</keyword>